<protein>
    <submittedName>
        <fullName evidence="1">Uncharacterized protein</fullName>
    </submittedName>
</protein>
<dbReference type="AlphaFoldDB" id="A0A0F9CCP8"/>
<sequence>QYTCLAWAAYRIDGGWSPELQGLSLLDKGNSYTHVRTQDGWSPRPGDGALMRVIEEFPNLSFHGLAASGGGDLTVANRNYDLMADGWSTVGSSGTFSATADTTVYMVEEQGFLSSALLDYGAGGGQGGRERSLGTLPYAAGDFLHVRVVVKNTSVPTPASQNAEWSLFRTGGGLPATEVVDAIPIDAGAASSDPAYSIRVGRFSANLSSVQFNAAFVDCFHSDNTAAGCRPPLVTLDAGITREADIHRMVNATGDDQVWDYTRGVAVVEVRPFWRAEDLPTNQVQPLIHAHHATNTYDALQFVAKTGSDDLIRFERAVSGQATFTLDVDIPSVDLTRLHVLRAWARWLCSDGWTEYAPFSVEVGYAIFLEADGSLVSTGSEVGVLSYTGDVATRDWVGIGNDSTRFLDGYVRMWEIRRNPISGLEAIWRI</sequence>
<organism evidence="1">
    <name type="scientific">marine sediment metagenome</name>
    <dbReference type="NCBI Taxonomy" id="412755"/>
    <lineage>
        <taxon>unclassified sequences</taxon>
        <taxon>metagenomes</taxon>
        <taxon>ecological metagenomes</taxon>
    </lineage>
</organism>
<comment type="caution">
    <text evidence="1">The sequence shown here is derived from an EMBL/GenBank/DDBJ whole genome shotgun (WGS) entry which is preliminary data.</text>
</comment>
<name>A0A0F9CCP8_9ZZZZ</name>
<reference evidence="1" key="1">
    <citation type="journal article" date="2015" name="Nature">
        <title>Complex archaea that bridge the gap between prokaryotes and eukaryotes.</title>
        <authorList>
            <person name="Spang A."/>
            <person name="Saw J.H."/>
            <person name="Jorgensen S.L."/>
            <person name="Zaremba-Niedzwiedzka K."/>
            <person name="Martijn J."/>
            <person name="Lind A.E."/>
            <person name="van Eijk R."/>
            <person name="Schleper C."/>
            <person name="Guy L."/>
            <person name="Ettema T.J."/>
        </authorList>
    </citation>
    <scope>NUCLEOTIDE SEQUENCE</scope>
</reference>
<dbReference type="EMBL" id="LAZR01033890">
    <property type="protein sequence ID" value="KKL46834.1"/>
    <property type="molecule type" value="Genomic_DNA"/>
</dbReference>
<feature type="non-terminal residue" evidence="1">
    <location>
        <position position="1"/>
    </location>
</feature>
<evidence type="ECO:0000313" key="1">
    <source>
        <dbReference type="EMBL" id="KKL46834.1"/>
    </source>
</evidence>
<proteinExistence type="predicted"/>
<accession>A0A0F9CCP8</accession>
<gene>
    <name evidence="1" type="ORF">LCGC14_2341590</name>
</gene>